<evidence type="ECO:0000313" key="9">
    <source>
        <dbReference type="EMBL" id="BDG08730.1"/>
    </source>
</evidence>
<dbReference type="PROSITE" id="PS00198">
    <property type="entry name" value="4FE4S_FER_1"/>
    <property type="match status" value="2"/>
</dbReference>
<dbReference type="InterPro" id="IPR017896">
    <property type="entry name" value="4Fe4S_Fe-S-bd"/>
</dbReference>
<name>A0ABM7XA58_9BACT</name>
<evidence type="ECO:0000256" key="7">
    <source>
        <dbReference type="SAM" id="MobiDB-lite"/>
    </source>
</evidence>
<dbReference type="PROSITE" id="PS51379">
    <property type="entry name" value="4FE4S_FER_2"/>
    <property type="match status" value="2"/>
</dbReference>
<dbReference type="Pfam" id="PF13183">
    <property type="entry name" value="Fer4_8"/>
    <property type="match status" value="1"/>
</dbReference>
<evidence type="ECO:0000256" key="6">
    <source>
        <dbReference type="PIRNR" id="PIRNR000139"/>
    </source>
</evidence>
<keyword evidence="5 6" id="KW-0411">Iron-sulfur</keyword>
<evidence type="ECO:0000256" key="5">
    <source>
        <dbReference type="ARBA" id="ARBA00023014"/>
    </source>
</evidence>
<evidence type="ECO:0000256" key="2">
    <source>
        <dbReference type="ARBA" id="ARBA00022723"/>
    </source>
</evidence>
<proteinExistence type="predicted"/>
<keyword evidence="6" id="KW-0249">Electron transport</keyword>
<dbReference type="Proteomes" id="UP001162734">
    <property type="component" value="Chromosome"/>
</dbReference>
<dbReference type="InterPro" id="IPR009051">
    <property type="entry name" value="Helical_ferredxn"/>
</dbReference>
<keyword evidence="3" id="KW-0677">Repeat</keyword>
<dbReference type="EC" id="1.1.99.14" evidence="6"/>
<evidence type="ECO:0000259" key="8">
    <source>
        <dbReference type="PROSITE" id="PS51379"/>
    </source>
</evidence>
<dbReference type="InterPro" id="IPR004017">
    <property type="entry name" value="Cys_rich_dom"/>
</dbReference>
<reference evidence="10" key="1">
    <citation type="journal article" date="2022" name="Int. J. Syst. Evol. Microbiol.">
        <title>Anaeromyxobacter oryzae sp. nov., Anaeromyxobacter diazotrophicus sp. nov. and Anaeromyxobacter paludicola sp. nov., isolated from paddy soils.</title>
        <authorList>
            <person name="Itoh H."/>
            <person name="Xu Z."/>
            <person name="Mise K."/>
            <person name="Masuda Y."/>
            <person name="Ushijima N."/>
            <person name="Hayakawa C."/>
            <person name="Shiratori Y."/>
            <person name="Senoo K."/>
        </authorList>
    </citation>
    <scope>NUCLEOTIDE SEQUENCE [LARGE SCALE GENOMIC DNA]</scope>
    <source>
        <strain evidence="10">Red630</strain>
    </source>
</reference>
<evidence type="ECO:0000313" key="10">
    <source>
        <dbReference type="Proteomes" id="UP001162734"/>
    </source>
</evidence>
<dbReference type="SUPFAM" id="SSF46548">
    <property type="entry name" value="alpha-helical ferredoxin"/>
    <property type="match status" value="1"/>
</dbReference>
<dbReference type="RefSeq" id="WP_248345933.1">
    <property type="nucleotide sequence ID" value="NZ_AP025592.1"/>
</dbReference>
<organism evidence="9 10">
    <name type="scientific">Anaeromyxobacter paludicola</name>
    <dbReference type="NCBI Taxonomy" id="2918171"/>
    <lineage>
        <taxon>Bacteria</taxon>
        <taxon>Pseudomonadati</taxon>
        <taxon>Myxococcota</taxon>
        <taxon>Myxococcia</taxon>
        <taxon>Myxococcales</taxon>
        <taxon>Cystobacterineae</taxon>
        <taxon>Anaeromyxobacteraceae</taxon>
        <taxon>Anaeromyxobacter</taxon>
    </lineage>
</organism>
<feature type="domain" description="4Fe-4S ferredoxin-type" evidence="8">
    <location>
        <begin position="62"/>
        <end position="93"/>
    </location>
</feature>
<sequence>MTAAHLSAPPPLRKDPLDDCVHCGFCLPHCPTYVSWGEEMDSPRGRIELMRGLRDGRLALTGEVASHFDRCLGCLGCVTACPSGVRYGELIERTRAQVEAARPRPLPDRLFRGLLFALFPYPARLRVLLPLLWAYQASGLQRLLRATGLVRLLPARLRALEGLLPRLRLRELRGRLPARTAARGERRLRVALVTGCVQQVFFPGVNGATARVLSAEGCDVLAPPQGCCGALSMHAGREAESLALARALVTRLEATRADVYAVNAAGCGSHLKDLGRLLAGDPAWAERARDFSARVRDVSEVLTALPARAVRHPVQARVAYQPSCHLFHAQGLRSEPQALLRAIPGVELVEVGDQCCGSAGVYNLLEPASAAEIGARKAEAILAVRPDVLASANPGCLLQLGGHLRGRGAALPALHPIELLDVSIRGARRTPPPAPAPGQTRSVNDR</sequence>
<feature type="domain" description="4Fe-4S ferredoxin-type" evidence="8">
    <location>
        <begin position="10"/>
        <end position="39"/>
    </location>
</feature>
<dbReference type="PANTHER" id="PTHR32479:SF17">
    <property type="entry name" value="GLYCOLATE OXIDASE IRON-SULFUR SUBUNIT"/>
    <property type="match status" value="1"/>
</dbReference>
<dbReference type="PIRSF" id="PIRSF000139">
    <property type="entry name" value="Glc_ox_4Fe-4S"/>
    <property type="match status" value="1"/>
</dbReference>
<dbReference type="EMBL" id="AP025592">
    <property type="protein sequence ID" value="BDG08730.1"/>
    <property type="molecule type" value="Genomic_DNA"/>
</dbReference>
<comment type="catalytic activity">
    <reaction evidence="6">
        <text>glycolate + A = glyoxylate + AH2</text>
        <dbReference type="Rhea" id="RHEA:21264"/>
        <dbReference type="ChEBI" id="CHEBI:13193"/>
        <dbReference type="ChEBI" id="CHEBI:17499"/>
        <dbReference type="ChEBI" id="CHEBI:29805"/>
        <dbReference type="ChEBI" id="CHEBI:36655"/>
        <dbReference type="EC" id="1.1.99.14"/>
    </reaction>
</comment>
<gene>
    <name evidence="9" type="primary">glcF</name>
    <name evidence="9" type="ORF">AMPC_18430</name>
</gene>
<keyword evidence="2 6" id="KW-0479">Metal-binding</keyword>
<feature type="compositionally biased region" description="Low complexity" evidence="7">
    <location>
        <begin position="437"/>
        <end position="446"/>
    </location>
</feature>
<feature type="region of interest" description="Disordered" evidence="7">
    <location>
        <begin position="425"/>
        <end position="446"/>
    </location>
</feature>
<dbReference type="InterPro" id="IPR017900">
    <property type="entry name" value="4Fe4S_Fe_S_CS"/>
</dbReference>
<dbReference type="Pfam" id="PF02754">
    <property type="entry name" value="CCG"/>
    <property type="match status" value="2"/>
</dbReference>
<dbReference type="PANTHER" id="PTHR32479">
    <property type="entry name" value="GLYCOLATE OXIDASE IRON-SULFUR SUBUNIT"/>
    <property type="match status" value="1"/>
</dbReference>
<protein>
    <recommendedName>
        <fullName evidence="6">Glycolate oxidase iron-sulfur subunit</fullName>
        <ecNumber evidence="6">1.1.99.14</ecNumber>
    </recommendedName>
</protein>
<keyword evidence="10" id="KW-1185">Reference proteome</keyword>
<comment type="function">
    <text evidence="6">Component of a complex that catalyzes the oxidation of glycolate to glyoxylate.</text>
</comment>
<keyword evidence="1 6" id="KW-0004">4Fe-4S</keyword>
<comment type="catalytic activity">
    <reaction evidence="6">
        <text>(R)-lactate + A = pyruvate + AH2</text>
        <dbReference type="Rhea" id="RHEA:15089"/>
        <dbReference type="ChEBI" id="CHEBI:13193"/>
        <dbReference type="ChEBI" id="CHEBI:15361"/>
        <dbReference type="ChEBI" id="CHEBI:16004"/>
        <dbReference type="ChEBI" id="CHEBI:17499"/>
    </reaction>
</comment>
<accession>A0ABM7XA58</accession>
<comment type="cofactor">
    <cofactor evidence="6">
        <name>[4Fe-4S] cluster</name>
        <dbReference type="ChEBI" id="CHEBI:49883"/>
    </cofactor>
    <text evidence="6">Binds 2 [4Fe-4S] clusters.</text>
</comment>
<evidence type="ECO:0000256" key="1">
    <source>
        <dbReference type="ARBA" id="ARBA00022485"/>
    </source>
</evidence>
<keyword evidence="4 6" id="KW-0408">Iron</keyword>
<evidence type="ECO:0000256" key="3">
    <source>
        <dbReference type="ARBA" id="ARBA00022737"/>
    </source>
</evidence>
<dbReference type="InterPro" id="IPR012257">
    <property type="entry name" value="Glc_ox_4Fe-4S"/>
</dbReference>
<evidence type="ECO:0000256" key="4">
    <source>
        <dbReference type="ARBA" id="ARBA00023004"/>
    </source>
</evidence>
<dbReference type="Gene3D" id="1.10.1060.10">
    <property type="entry name" value="Alpha-helical ferredoxin"/>
    <property type="match status" value="1"/>
</dbReference>
<keyword evidence="6" id="KW-0813">Transport</keyword>